<evidence type="ECO:0008006" key="4">
    <source>
        <dbReference type="Google" id="ProtNLM"/>
    </source>
</evidence>
<keyword evidence="3" id="KW-1185">Reference proteome</keyword>
<dbReference type="AlphaFoldDB" id="A0A2T6C1T7"/>
<feature type="chain" id="PRO_5015468799" description="Cardiolipin synthetase" evidence="1">
    <location>
        <begin position="22"/>
        <end position="225"/>
    </location>
</feature>
<evidence type="ECO:0000313" key="3">
    <source>
        <dbReference type="Proteomes" id="UP000244090"/>
    </source>
</evidence>
<dbReference type="Proteomes" id="UP000244090">
    <property type="component" value="Unassembled WGS sequence"/>
</dbReference>
<keyword evidence="1" id="KW-0732">Signal</keyword>
<comment type="caution">
    <text evidence="2">The sequence shown here is derived from an EMBL/GenBank/DDBJ whole genome shotgun (WGS) entry which is preliminary data.</text>
</comment>
<dbReference type="EMBL" id="QBKT01000003">
    <property type="protein sequence ID" value="PTX62279.1"/>
    <property type="molecule type" value="Genomic_DNA"/>
</dbReference>
<feature type="signal peptide" evidence="1">
    <location>
        <begin position="1"/>
        <end position="21"/>
    </location>
</feature>
<accession>A0A2T6C1T7</accession>
<dbReference type="OrthoDB" id="6077795at2"/>
<sequence>MKRIFYFVCVSVLLFPACTSTQLVDQWKNPDIDVYEPQKVLVVGLTSNVEARQKFEQKLKEELEARGSEAVTSLTIFNPSMQPEKLTKDELKAIENTLIEDGFDTILLTKIIGVEDKIAYKNNYDDYDATYRKFRSEYLMYQDIYYNPDYYNEYTVYHSETSMYCICPTKDRELLWKGYIDIVDPSSIEKSVTDYVYMAIAVLENEQLIKPKTTRKKENSDELIN</sequence>
<gene>
    <name evidence="2" type="ORF">C8N46_103379</name>
</gene>
<protein>
    <recommendedName>
        <fullName evidence="4">Cardiolipin synthetase</fullName>
    </recommendedName>
</protein>
<name>A0A2T6C1T7_9FLAO</name>
<dbReference type="RefSeq" id="WP_108114483.1">
    <property type="nucleotide sequence ID" value="NZ_QBKT01000003.1"/>
</dbReference>
<reference evidence="2 3" key="1">
    <citation type="submission" date="2018-04" db="EMBL/GenBank/DDBJ databases">
        <title>Genomic Encyclopedia of Archaeal and Bacterial Type Strains, Phase II (KMG-II): from individual species to whole genera.</title>
        <authorList>
            <person name="Goeker M."/>
        </authorList>
    </citation>
    <scope>NUCLEOTIDE SEQUENCE [LARGE SCALE GENOMIC DNA]</scope>
    <source>
        <strain evidence="2 3">DSM 25731</strain>
    </source>
</reference>
<evidence type="ECO:0000313" key="2">
    <source>
        <dbReference type="EMBL" id="PTX62279.1"/>
    </source>
</evidence>
<evidence type="ECO:0000256" key="1">
    <source>
        <dbReference type="SAM" id="SignalP"/>
    </source>
</evidence>
<proteinExistence type="predicted"/>
<organism evidence="2 3">
    <name type="scientific">Kordia periserrulae</name>
    <dbReference type="NCBI Taxonomy" id="701523"/>
    <lineage>
        <taxon>Bacteria</taxon>
        <taxon>Pseudomonadati</taxon>
        <taxon>Bacteroidota</taxon>
        <taxon>Flavobacteriia</taxon>
        <taxon>Flavobacteriales</taxon>
        <taxon>Flavobacteriaceae</taxon>
        <taxon>Kordia</taxon>
    </lineage>
</organism>